<dbReference type="GO" id="GO:0005886">
    <property type="term" value="C:plasma membrane"/>
    <property type="evidence" value="ECO:0007669"/>
    <property type="project" value="UniProtKB-SubCell"/>
</dbReference>
<comment type="similarity">
    <text evidence="2">Belongs to the Smp family.</text>
</comment>
<protein>
    <submittedName>
        <fullName evidence="8">Uncharacterized membrane protein affecting hemolysin expression</fullName>
    </submittedName>
</protein>
<name>A0A0K6IIJ4_9GAMM</name>
<feature type="transmembrane region" description="Helical" evidence="7">
    <location>
        <begin position="21"/>
        <end position="43"/>
    </location>
</feature>
<keyword evidence="4 7" id="KW-0812">Transmembrane</keyword>
<dbReference type="EMBL" id="CYHG01000002">
    <property type="protein sequence ID" value="CUB03127.1"/>
    <property type="molecule type" value="Genomic_DNA"/>
</dbReference>
<dbReference type="RefSeq" id="WP_055462083.1">
    <property type="nucleotide sequence ID" value="NZ_CYHG01000002.1"/>
</dbReference>
<feature type="transmembrane region" description="Helical" evidence="7">
    <location>
        <begin position="166"/>
        <end position="186"/>
    </location>
</feature>
<gene>
    <name evidence="8" type="ORF">Ga0061065_102469</name>
</gene>
<evidence type="ECO:0000256" key="7">
    <source>
        <dbReference type="SAM" id="Phobius"/>
    </source>
</evidence>
<dbReference type="Pfam" id="PF10144">
    <property type="entry name" value="SMP_2"/>
    <property type="match status" value="1"/>
</dbReference>
<proteinExistence type="inferred from homology"/>
<dbReference type="InterPro" id="IPR029787">
    <property type="entry name" value="Nucleotide_cyclase"/>
</dbReference>
<dbReference type="AlphaFoldDB" id="A0A0K6IIJ4"/>
<dbReference type="Proteomes" id="UP000182769">
    <property type="component" value="Unassembled WGS sequence"/>
</dbReference>
<evidence type="ECO:0000313" key="9">
    <source>
        <dbReference type="Proteomes" id="UP000182769"/>
    </source>
</evidence>
<evidence type="ECO:0000313" key="8">
    <source>
        <dbReference type="EMBL" id="CUB03127.1"/>
    </source>
</evidence>
<dbReference type="STRING" id="1137284.GCA_001418205_00974"/>
<comment type="subcellular location">
    <subcellularLocation>
        <location evidence="1">Cell membrane</location>
    </subcellularLocation>
</comment>
<keyword evidence="6 7" id="KW-0472">Membrane</keyword>
<dbReference type="Gene3D" id="6.10.340.10">
    <property type="match status" value="1"/>
</dbReference>
<sequence length="478" mass="53765">MDTLKKLSSGYHQLIRKCSSASIVVTFYLVLILITLAVLWFSVNSAVNKHLNQQTDILGSSLATQAAFNATQSILTNDLLSLNVLLNRLVVSDNILSARVYNRKDELLAEANRNGTQSTNEGEMRPSDTHRIFSSPIRFRDDVVGHVLITLDRTSVQSTLSHISNLMIGLGIFLSAITSLILLLIVRRLFNPITRASDALQAYTNGTNNAPLPERSYLEADELISHVRQLQTLELTAPLPQAVEPEQNDAPPVDEEGQFEINFEQIIKDTERESCALFIQLKHLNEWRDELPPLQVANLLTPIYRTIFLASEHYNGQVHQYEKDSVLILFQAKDCDDNLYMNAASCAQLIHELLKQLMVSNLYEDIPAITYHMGLHKGDESLSRMYEANQIDDSISTLIEAADALAMSETNNQLVLTEDIITVPEIQNRIVLSLPEIIELEQGEVLAYAVKGLSEKYRARIKDHMDELNLEQTPEEES</sequence>
<keyword evidence="5 7" id="KW-1133">Transmembrane helix</keyword>
<evidence type="ECO:0000256" key="1">
    <source>
        <dbReference type="ARBA" id="ARBA00004236"/>
    </source>
</evidence>
<organism evidence="8 9">
    <name type="scientific">Marinomonas fungiae</name>
    <dbReference type="NCBI Taxonomy" id="1137284"/>
    <lineage>
        <taxon>Bacteria</taxon>
        <taxon>Pseudomonadati</taxon>
        <taxon>Pseudomonadota</taxon>
        <taxon>Gammaproteobacteria</taxon>
        <taxon>Oceanospirillales</taxon>
        <taxon>Oceanospirillaceae</taxon>
        <taxon>Marinomonas</taxon>
    </lineage>
</organism>
<evidence type="ECO:0000256" key="2">
    <source>
        <dbReference type="ARBA" id="ARBA00005362"/>
    </source>
</evidence>
<evidence type="ECO:0000256" key="5">
    <source>
        <dbReference type="ARBA" id="ARBA00022989"/>
    </source>
</evidence>
<accession>A0A0K6IIJ4</accession>
<dbReference type="InterPro" id="IPR019305">
    <property type="entry name" value="Uncharacterised_Smp"/>
</dbReference>
<evidence type="ECO:0000256" key="6">
    <source>
        <dbReference type="ARBA" id="ARBA00023136"/>
    </source>
</evidence>
<dbReference type="Gene3D" id="3.30.70.1230">
    <property type="entry name" value="Nucleotide cyclase"/>
    <property type="match status" value="1"/>
</dbReference>
<evidence type="ECO:0000256" key="3">
    <source>
        <dbReference type="ARBA" id="ARBA00022475"/>
    </source>
</evidence>
<dbReference type="OrthoDB" id="6096404at2"/>
<reference evidence="9" key="1">
    <citation type="submission" date="2015-08" db="EMBL/GenBank/DDBJ databases">
        <authorList>
            <person name="Varghese N."/>
        </authorList>
    </citation>
    <scope>NUCLEOTIDE SEQUENCE [LARGE SCALE GENOMIC DNA]</scope>
    <source>
        <strain evidence="9">JCM 18476</strain>
    </source>
</reference>
<dbReference type="SUPFAM" id="SSF55073">
    <property type="entry name" value="Nucleotide cyclase"/>
    <property type="match status" value="1"/>
</dbReference>
<keyword evidence="9" id="KW-1185">Reference proteome</keyword>
<keyword evidence="3" id="KW-1003">Cell membrane</keyword>
<evidence type="ECO:0000256" key="4">
    <source>
        <dbReference type="ARBA" id="ARBA00022692"/>
    </source>
</evidence>